<keyword evidence="1" id="KW-0812">Transmembrane</keyword>
<evidence type="ECO:0000313" key="3">
    <source>
        <dbReference type="Proteomes" id="UP000326837"/>
    </source>
</evidence>
<proteinExistence type="predicted"/>
<evidence type="ECO:0000256" key="1">
    <source>
        <dbReference type="SAM" id="Phobius"/>
    </source>
</evidence>
<reference evidence="3" key="1">
    <citation type="submission" date="2019-10" db="EMBL/GenBank/DDBJ databases">
        <title>Lacipirellula parvula gen. nov., sp. nov., representing a lineage of planctomycetes widespread in freshwater anoxic habitats, and description of the family Lacipirellulaceae.</title>
        <authorList>
            <person name="Dedysh S.N."/>
            <person name="Kulichevskaya I.S."/>
            <person name="Beletsky A.V."/>
            <person name="Rakitin A.L."/>
            <person name="Mardanov A.V."/>
            <person name="Ivanova A.A."/>
            <person name="Saltykova V.X."/>
            <person name="Rijpstra W.I.C."/>
            <person name="Sinninghe Damste J.S."/>
            <person name="Ravin N.V."/>
        </authorList>
    </citation>
    <scope>NUCLEOTIDE SEQUENCE [LARGE SCALE GENOMIC DNA]</scope>
    <source>
        <strain evidence="3">PX69</strain>
    </source>
</reference>
<keyword evidence="1" id="KW-1133">Transmembrane helix</keyword>
<evidence type="ECO:0000313" key="2">
    <source>
        <dbReference type="EMBL" id="BBO31675.1"/>
    </source>
</evidence>
<sequence>MFEPLANDRRKTKYTIEQAFRGIQAFVTENCGDEVVLSLDEPLITYMLPAIGSHECPLEFLADLASYFQFEWSENRWAIWLKLRNKSLKAMTKAQREATWSSWKSDVAPQFTVRCLAELMARKASVPSFEPVTILGSHCEPAGIFLGLCGLPESRNGRYAPSTPLRALGGSTRICKLWARAEWISGARLPAVKQLRLCRPQNLIQHVRMVAFGLGGFATFIVSVFAAFAAFDAEPNTSSFWLGPALGVTAAGLVMLAISRIAERVHDPLPKEVQTFGDLAKLIAAQGRPNAN</sequence>
<keyword evidence="3" id="KW-1185">Reference proteome</keyword>
<organism evidence="2 3">
    <name type="scientific">Lacipirellula parvula</name>
    <dbReference type="NCBI Taxonomy" id="2650471"/>
    <lineage>
        <taxon>Bacteria</taxon>
        <taxon>Pseudomonadati</taxon>
        <taxon>Planctomycetota</taxon>
        <taxon>Planctomycetia</taxon>
        <taxon>Pirellulales</taxon>
        <taxon>Lacipirellulaceae</taxon>
        <taxon>Lacipirellula</taxon>
    </lineage>
</organism>
<dbReference type="KEGG" id="lpav:PLANPX_1287"/>
<feature type="transmembrane region" description="Helical" evidence="1">
    <location>
        <begin position="209"/>
        <end position="229"/>
    </location>
</feature>
<keyword evidence="1" id="KW-0472">Membrane</keyword>
<dbReference type="AlphaFoldDB" id="A0A5K7X5N1"/>
<accession>A0A5K7X5N1</accession>
<name>A0A5K7X5N1_9BACT</name>
<dbReference type="EMBL" id="AP021861">
    <property type="protein sequence ID" value="BBO31675.1"/>
    <property type="molecule type" value="Genomic_DNA"/>
</dbReference>
<protein>
    <submittedName>
        <fullName evidence="2">Uncharacterized protein</fullName>
    </submittedName>
</protein>
<gene>
    <name evidence="2" type="ORF">PLANPX_1287</name>
</gene>
<feature type="transmembrane region" description="Helical" evidence="1">
    <location>
        <begin position="241"/>
        <end position="262"/>
    </location>
</feature>
<dbReference type="Proteomes" id="UP000326837">
    <property type="component" value="Chromosome"/>
</dbReference>